<evidence type="ECO:0000313" key="1">
    <source>
        <dbReference type="EMBL" id="OYR24641.1"/>
    </source>
</evidence>
<protein>
    <submittedName>
        <fullName evidence="1">Uncharacterized protein</fullName>
    </submittedName>
</protein>
<reference evidence="1 2" key="1">
    <citation type="submission" date="2017-07" db="EMBL/GenBank/DDBJ databases">
        <title>Draft genome of Ochrobactrum lupini type strain LUP21.</title>
        <authorList>
            <person name="Krzyzanowska D.M."/>
            <person name="Jafra S."/>
        </authorList>
    </citation>
    <scope>NUCLEOTIDE SEQUENCE [LARGE SCALE GENOMIC DNA]</scope>
    <source>
        <strain evidence="1 2">LUP21</strain>
    </source>
</reference>
<dbReference type="EMBL" id="NNRN01000062">
    <property type="protein sequence ID" value="OYR24641.1"/>
    <property type="molecule type" value="Genomic_DNA"/>
</dbReference>
<sequence>MFRFSVAKAPRPLTRNALWVKLCGAAFADVARIVVKESFSGRL</sequence>
<dbReference type="Proteomes" id="UP000216363">
    <property type="component" value="Unassembled WGS sequence"/>
</dbReference>
<comment type="caution">
    <text evidence="1">The sequence shown here is derived from an EMBL/GenBank/DDBJ whole genome shotgun (WGS) entry which is preliminary data.</text>
</comment>
<evidence type="ECO:0000313" key="2">
    <source>
        <dbReference type="Proteomes" id="UP000216363"/>
    </source>
</evidence>
<dbReference type="AlphaFoldDB" id="A0A256GDD5"/>
<gene>
    <name evidence="1" type="ORF">CES86_4929</name>
</gene>
<name>A0A256GDD5_9HYPH</name>
<organism evidence="1 2">
    <name type="scientific">Brucella lupini</name>
    <dbReference type="NCBI Taxonomy" id="255457"/>
    <lineage>
        <taxon>Bacteria</taxon>
        <taxon>Pseudomonadati</taxon>
        <taxon>Pseudomonadota</taxon>
        <taxon>Alphaproteobacteria</taxon>
        <taxon>Hyphomicrobiales</taxon>
        <taxon>Brucellaceae</taxon>
        <taxon>Brucella/Ochrobactrum group</taxon>
        <taxon>Brucella</taxon>
    </lineage>
</organism>
<proteinExistence type="predicted"/>
<accession>A0A256GDD5</accession>